<dbReference type="OrthoDB" id="3069695at2759"/>
<evidence type="ECO:0000313" key="3">
    <source>
        <dbReference type="Proteomes" id="UP000292702"/>
    </source>
</evidence>
<feature type="compositionally biased region" description="Polar residues" evidence="1">
    <location>
        <begin position="246"/>
        <end position="261"/>
    </location>
</feature>
<feature type="compositionally biased region" description="Polar residues" evidence="1">
    <location>
        <begin position="27"/>
        <end position="37"/>
    </location>
</feature>
<proteinExistence type="predicted"/>
<name>A0A4R0RH87_9APHY</name>
<evidence type="ECO:0000313" key="2">
    <source>
        <dbReference type="EMBL" id="TCD66736.1"/>
    </source>
</evidence>
<evidence type="ECO:0000256" key="1">
    <source>
        <dbReference type="SAM" id="MobiDB-lite"/>
    </source>
</evidence>
<feature type="region of interest" description="Disordered" evidence="1">
    <location>
        <begin position="243"/>
        <end position="280"/>
    </location>
</feature>
<gene>
    <name evidence="2" type="ORF">EIP91_000977</name>
</gene>
<dbReference type="AlphaFoldDB" id="A0A4R0RH87"/>
<reference evidence="2 3" key="1">
    <citation type="submission" date="2018-11" db="EMBL/GenBank/DDBJ databases">
        <title>Genome assembly of Steccherinum ochraceum LE-BIN_3174, the white-rot fungus of the Steccherinaceae family (The Residual Polyporoid clade, Polyporales, Basidiomycota).</title>
        <authorList>
            <person name="Fedorova T.V."/>
            <person name="Glazunova O.A."/>
            <person name="Landesman E.O."/>
            <person name="Moiseenko K.V."/>
            <person name="Psurtseva N.V."/>
            <person name="Savinova O.S."/>
            <person name="Shakhova N.V."/>
            <person name="Tyazhelova T.V."/>
            <person name="Vasina D.V."/>
        </authorList>
    </citation>
    <scope>NUCLEOTIDE SEQUENCE [LARGE SCALE GENOMIC DNA]</scope>
    <source>
        <strain evidence="2 3">LE-BIN_3174</strain>
    </source>
</reference>
<keyword evidence="3" id="KW-1185">Reference proteome</keyword>
<comment type="caution">
    <text evidence="2">The sequence shown here is derived from an EMBL/GenBank/DDBJ whole genome shotgun (WGS) entry which is preliminary data.</text>
</comment>
<feature type="region of interest" description="Disordered" evidence="1">
    <location>
        <begin position="27"/>
        <end position="51"/>
    </location>
</feature>
<accession>A0A4R0RH87</accession>
<sequence length="744" mass="81932">MADSSAATNKAPDRPASIVFNCSAANASRPTTSTGTSDHWHPAADADAKTRDEHTRLRNQFFSTFEVFNKPGPNSTERQLFSTELLAFAWEKPLDTILRPFPLNDLDLPSSHIAQKFKFTGNDSQERFLPDTVTIIPLGNIAPLFGAEHNVEAMLVREDYWACARDVVGFYETGSGCFKTHGTAECNLELSEDALSFLSAPYVCSPSAGGADGAGEGSRRERFHRDGQLLSDALGAVAPVALAQPGDSTGTTTTPANNLSDTSSGPESTAPSTTASSESRIITTVTELQDELLPQQPLSDSLIMSPTSFLNLDPKNAAQPLVNPFASADRKPRDLDATAFIITGTKGIGKSFMLLLLLILRLQAGLPTVWADSPESFLVFKDARLYRMYYTDLGEVYGSLRAWLTDEAWILVDTTSSGKLEQPPQMLLDTHLFIVNAASPQARPGSSKWAKEYGRYVVTWVMKPNPLKELIAGLQLCTNPPDIGLVFRYLDKYTPSARRVYALKEEKLQQFETDLNDAVRSWVTGLFKIFTIHPHMVTGAGWLDDSSFHLVLQYAAEELVETFKPTKMHWLPKEDTRQKAAGRYVDHEPAPHRHPAVRSPLPQFVYDKTKLPPSNRSGYYIPSSGSRTQTTGTFDGPFVYVYLKDQKLAIALQATVGSSHEVKAAGLEELLQLDGVERVWYVAVTPSLHQPLDLIPEAKTRKVKVERKFHIGITLDDLTEIDDSLAAGERSAVKAWSAPILQDD</sequence>
<protein>
    <submittedName>
        <fullName evidence="2">Uncharacterized protein</fullName>
    </submittedName>
</protein>
<dbReference type="EMBL" id="RWJN01000123">
    <property type="protein sequence ID" value="TCD66736.1"/>
    <property type="molecule type" value="Genomic_DNA"/>
</dbReference>
<feature type="compositionally biased region" description="Basic and acidic residues" evidence="1">
    <location>
        <begin position="38"/>
        <end position="51"/>
    </location>
</feature>
<feature type="compositionally biased region" description="Low complexity" evidence="1">
    <location>
        <begin position="262"/>
        <end position="279"/>
    </location>
</feature>
<organism evidence="2 3">
    <name type="scientific">Steccherinum ochraceum</name>
    <dbReference type="NCBI Taxonomy" id="92696"/>
    <lineage>
        <taxon>Eukaryota</taxon>
        <taxon>Fungi</taxon>
        <taxon>Dikarya</taxon>
        <taxon>Basidiomycota</taxon>
        <taxon>Agaricomycotina</taxon>
        <taxon>Agaricomycetes</taxon>
        <taxon>Polyporales</taxon>
        <taxon>Steccherinaceae</taxon>
        <taxon>Steccherinum</taxon>
    </lineage>
</organism>
<dbReference type="Proteomes" id="UP000292702">
    <property type="component" value="Unassembled WGS sequence"/>
</dbReference>